<feature type="non-terminal residue" evidence="2">
    <location>
        <position position="450"/>
    </location>
</feature>
<dbReference type="AlphaFoldDB" id="A0A1D1ZHE9"/>
<feature type="region of interest" description="Disordered" evidence="1">
    <location>
        <begin position="252"/>
        <end position="337"/>
    </location>
</feature>
<feature type="compositionally biased region" description="Gly residues" evidence="1">
    <location>
        <begin position="429"/>
        <end position="442"/>
    </location>
</feature>
<feature type="non-terminal residue" evidence="2">
    <location>
        <position position="1"/>
    </location>
</feature>
<accession>A0A1D1ZHE9</accession>
<feature type="region of interest" description="Disordered" evidence="1">
    <location>
        <begin position="370"/>
        <end position="450"/>
    </location>
</feature>
<proteinExistence type="predicted"/>
<reference evidence="2" key="1">
    <citation type="submission" date="2015-07" db="EMBL/GenBank/DDBJ databases">
        <title>Transcriptome Assembly of Anthurium amnicola.</title>
        <authorList>
            <person name="Suzuki J."/>
        </authorList>
    </citation>
    <scope>NUCLEOTIDE SEQUENCE</scope>
</reference>
<feature type="region of interest" description="Disordered" evidence="1">
    <location>
        <begin position="82"/>
        <end position="120"/>
    </location>
</feature>
<protein>
    <submittedName>
        <fullName evidence="2">Uncharacterized protein</fullName>
    </submittedName>
</protein>
<dbReference type="EMBL" id="GDJX01001562">
    <property type="protein sequence ID" value="JAT66374.1"/>
    <property type="molecule type" value="Transcribed_RNA"/>
</dbReference>
<sequence length="450" mass="48523">RERERQRGMDCAETAVMRSAGLRRETLMFSSSSSAAAGHCHQQLLYLQSPLSSTLPAEEAACAAVDRSGLLLEDFSVDDLLDLGGDKEQNGDEDFLGAEEGEEEEEEEEEEEAAAGRRHVRDQAALPVRCLSRRCLGAAAGRAALGVPGGPRRRVRGAGDVLLGYVQEPLPERPAVPAEPAARGGVHHRQEHLHLRRLLRPRRRPAPVVQPVLRRPRQGGACRERLHMLEGGGQDDLLHLLLHHRRQPDPFRLRRHLPAGGGRPSPQTQGRVLRPGRRPRRLPPLLPEAKGVAGLHLPPSPPPRGVGPPGRGRRRRRPPPVPHAGHQLPRLDPPLPCRRRREVVLPLRVREGGGMPAQGADEEVHVLRGDPGAVLGGHRRPREPPGRREGGRPGERRRHGGVGAAARVRARGGRGARGGGRSGVVPAGAGWGGRGGFELGVGGEDEVGAG</sequence>
<feature type="compositionally biased region" description="Basic and acidic residues" evidence="1">
    <location>
        <begin position="382"/>
        <end position="394"/>
    </location>
</feature>
<evidence type="ECO:0000256" key="1">
    <source>
        <dbReference type="SAM" id="MobiDB-lite"/>
    </source>
</evidence>
<feature type="compositionally biased region" description="Acidic residues" evidence="1">
    <location>
        <begin position="91"/>
        <end position="113"/>
    </location>
</feature>
<organism evidence="2">
    <name type="scientific">Anthurium amnicola</name>
    <dbReference type="NCBI Taxonomy" id="1678845"/>
    <lineage>
        <taxon>Eukaryota</taxon>
        <taxon>Viridiplantae</taxon>
        <taxon>Streptophyta</taxon>
        <taxon>Embryophyta</taxon>
        <taxon>Tracheophyta</taxon>
        <taxon>Spermatophyta</taxon>
        <taxon>Magnoliopsida</taxon>
        <taxon>Liliopsida</taxon>
        <taxon>Araceae</taxon>
        <taxon>Pothoideae</taxon>
        <taxon>Potheae</taxon>
        <taxon>Anthurium</taxon>
    </lineage>
</organism>
<name>A0A1D1ZHE9_9ARAE</name>
<gene>
    <name evidence="2" type="ORF">g.119451</name>
</gene>
<evidence type="ECO:0000313" key="2">
    <source>
        <dbReference type="EMBL" id="JAT66374.1"/>
    </source>
</evidence>